<dbReference type="STRING" id="1798704.A3J93_02255"/>
<comment type="caution">
    <text evidence="2">The sequence shown here is derived from an EMBL/GenBank/DDBJ whole genome shotgun (WGS) entry which is preliminary data.</text>
</comment>
<evidence type="ECO:0000256" key="1">
    <source>
        <dbReference type="ARBA" id="ARBA00022801"/>
    </source>
</evidence>
<reference evidence="2 3" key="1">
    <citation type="journal article" date="2016" name="Nat. Commun.">
        <title>Thousands of microbial genomes shed light on interconnected biogeochemical processes in an aquifer system.</title>
        <authorList>
            <person name="Anantharaman K."/>
            <person name="Brown C.T."/>
            <person name="Hug L.A."/>
            <person name="Sharon I."/>
            <person name="Castelle C.J."/>
            <person name="Probst A.J."/>
            <person name="Thomas B.C."/>
            <person name="Singh A."/>
            <person name="Wilkins M.J."/>
            <person name="Karaoz U."/>
            <person name="Brodie E.L."/>
            <person name="Williams K.H."/>
            <person name="Hubbard S.S."/>
            <person name="Banfield J.F."/>
        </authorList>
    </citation>
    <scope>NUCLEOTIDE SEQUENCE [LARGE SCALE GENOMIC DNA]</scope>
</reference>
<dbReference type="EMBL" id="MFQZ01000008">
    <property type="protein sequence ID" value="OGH87976.1"/>
    <property type="molecule type" value="Genomic_DNA"/>
</dbReference>
<accession>A0A1F6NVL0</accession>
<dbReference type="GO" id="GO:0009446">
    <property type="term" value="P:putrescine biosynthetic process"/>
    <property type="evidence" value="ECO:0007669"/>
    <property type="project" value="InterPro"/>
</dbReference>
<name>A0A1F6NVL0_9BACT</name>
<dbReference type="InterPro" id="IPR007466">
    <property type="entry name" value="Peptidyl-Arg-deiminase_porph"/>
</dbReference>
<dbReference type="SUPFAM" id="SSF55909">
    <property type="entry name" value="Pentein"/>
    <property type="match status" value="1"/>
</dbReference>
<dbReference type="PANTHER" id="PTHR31377">
    <property type="entry name" value="AGMATINE DEIMINASE-RELATED"/>
    <property type="match status" value="1"/>
</dbReference>
<dbReference type="GO" id="GO:0004668">
    <property type="term" value="F:protein-arginine deiminase activity"/>
    <property type="evidence" value="ECO:0007669"/>
    <property type="project" value="InterPro"/>
</dbReference>
<keyword evidence="1" id="KW-0378">Hydrolase</keyword>
<dbReference type="Pfam" id="PF04371">
    <property type="entry name" value="PAD_porph"/>
    <property type="match status" value="1"/>
</dbReference>
<organism evidence="2 3">
    <name type="scientific">Candidatus Magasanikbacteria bacterium RIFOXYC2_FULL_42_28</name>
    <dbReference type="NCBI Taxonomy" id="1798704"/>
    <lineage>
        <taxon>Bacteria</taxon>
        <taxon>Candidatus Magasanikiibacteriota</taxon>
    </lineage>
</organism>
<sequence length="338" mass="38358">MPYRMPAEWEPHTATWLAWPHYEKHWPGKLEKIPFVYAEIIRALKDGEKVYVCVNNAKMEDAARDVLKIAGVNFTDDQVNFFIIPTDASWARDHGPIFVKDDAGNLIITDWVYNAWGGKWPHRNDDIVPQKIGKIFNYPVIEPGMVLEGGSIDVNGQGTMLTTKQCLLNQNRNPNLDQRGIEKYLSDYLGVKNFIWLEEGIVGDDTDGHIDDVARFVDVGTILCALADDLTDENYACLKKNYESLQIVRDQDGKKFKIITLPMPGPIYINDARMAASYLNFYIANDVVLMPRYNCPQDVTALKILKDVFSDRKVVAIDCVDLIWGFGAIHCSTQQQPL</sequence>
<evidence type="ECO:0000313" key="2">
    <source>
        <dbReference type="EMBL" id="OGH87976.1"/>
    </source>
</evidence>
<dbReference type="GO" id="GO:0047632">
    <property type="term" value="F:agmatine deiminase activity"/>
    <property type="evidence" value="ECO:0007669"/>
    <property type="project" value="TreeGrafter"/>
</dbReference>
<protein>
    <submittedName>
        <fullName evidence="2">Agmatine deiminase</fullName>
    </submittedName>
</protein>
<gene>
    <name evidence="2" type="ORF">A3J93_02255</name>
</gene>
<dbReference type="Gene3D" id="3.75.10.10">
    <property type="entry name" value="L-arginine/glycine Amidinotransferase, Chain A"/>
    <property type="match status" value="1"/>
</dbReference>
<evidence type="ECO:0000313" key="3">
    <source>
        <dbReference type="Proteomes" id="UP000177907"/>
    </source>
</evidence>
<dbReference type="Proteomes" id="UP000177907">
    <property type="component" value="Unassembled WGS sequence"/>
</dbReference>
<dbReference type="PANTHER" id="PTHR31377:SF0">
    <property type="entry name" value="AGMATINE DEIMINASE-RELATED"/>
    <property type="match status" value="1"/>
</dbReference>
<dbReference type="AlphaFoldDB" id="A0A1F6NVL0"/>
<proteinExistence type="predicted"/>